<reference evidence="1 2" key="1">
    <citation type="submission" date="2024-04" db="EMBL/GenBank/DDBJ databases">
        <authorList>
            <person name="Fracassetti M."/>
        </authorList>
    </citation>
    <scope>NUCLEOTIDE SEQUENCE [LARGE SCALE GENOMIC DNA]</scope>
</reference>
<name>A0AAV2FL44_9ROSI</name>
<sequence>MCYSKTSNGSLKYFGEALAALQDTPKGRGHKDAKRRVQNAGVQCLKHQTIIPLFLWSGRERRSHHGSLEEDVPKADNEFRVFGELDEATKEAIKSDARDSDYPLD</sequence>
<keyword evidence="2" id="KW-1185">Reference proteome</keyword>
<organism evidence="1 2">
    <name type="scientific">Linum trigynum</name>
    <dbReference type="NCBI Taxonomy" id="586398"/>
    <lineage>
        <taxon>Eukaryota</taxon>
        <taxon>Viridiplantae</taxon>
        <taxon>Streptophyta</taxon>
        <taxon>Embryophyta</taxon>
        <taxon>Tracheophyta</taxon>
        <taxon>Spermatophyta</taxon>
        <taxon>Magnoliopsida</taxon>
        <taxon>eudicotyledons</taxon>
        <taxon>Gunneridae</taxon>
        <taxon>Pentapetalae</taxon>
        <taxon>rosids</taxon>
        <taxon>fabids</taxon>
        <taxon>Malpighiales</taxon>
        <taxon>Linaceae</taxon>
        <taxon>Linum</taxon>
    </lineage>
</organism>
<dbReference type="Proteomes" id="UP001497516">
    <property type="component" value="Chromosome 6"/>
</dbReference>
<evidence type="ECO:0000313" key="1">
    <source>
        <dbReference type="EMBL" id="CAL1398380.1"/>
    </source>
</evidence>
<accession>A0AAV2FL44</accession>
<proteinExistence type="predicted"/>
<dbReference type="EMBL" id="OZ034819">
    <property type="protein sequence ID" value="CAL1398380.1"/>
    <property type="molecule type" value="Genomic_DNA"/>
</dbReference>
<protein>
    <submittedName>
        <fullName evidence="1">Uncharacterized protein</fullName>
    </submittedName>
</protein>
<gene>
    <name evidence="1" type="ORF">LTRI10_LOCUS38615</name>
</gene>
<evidence type="ECO:0000313" key="2">
    <source>
        <dbReference type="Proteomes" id="UP001497516"/>
    </source>
</evidence>
<dbReference type="AlphaFoldDB" id="A0AAV2FL44"/>